<evidence type="ECO:0000313" key="2">
    <source>
        <dbReference type="EMBL" id="CAK0824626.1"/>
    </source>
</evidence>
<reference evidence="2" key="1">
    <citation type="submission" date="2023-10" db="EMBL/GenBank/DDBJ databases">
        <authorList>
            <person name="Chen Y."/>
            <person name="Shah S."/>
            <person name="Dougan E. K."/>
            <person name="Thang M."/>
            <person name="Chan C."/>
        </authorList>
    </citation>
    <scope>NUCLEOTIDE SEQUENCE [LARGE SCALE GENOMIC DNA]</scope>
</reference>
<evidence type="ECO:0000256" key="1">
    <source>
        <dbReference type="SAM" id="SignalP"/>
    </source>
</evidence>
<feature type="chain" id="PRO_5047003314" evidence="1">
    <location>
        <begin position="19"/>
        <end position="165"/>
    </location>
</feature>
<proteinExistence type="predicted"/>
<sequence length="165" mass="17245">MSTIRPWWMSVCLGLVLGAQSSTSPSIDHDHMAALQRSMSMSKKVPLSLEAKRQPCLSVAKQETKAASSLRLRLAHLEATSKAQHRRLGQMRLELTGEEPAGRNSTGLASQPARAAALDGELSLRADAIAELLSATRKATARLEAKALGCGAQCAAVCAGGGAGV</sequence>
<accession>A0ABN9S0T9</accession>
<comment type="caution">
    <text evidence="2">The sequence shown here is derived from an EMBL/GenBank/DDBJ whole genome shotgun (WGS) entry which is preliminary data.</text>
</comment>
<dbReference type="Proteomes" id="UP001189429">
    <property type="component" value="Unassembled WGS sequence"/>
</dbReference>
<keyword evidence="3" id="KW-1185">Reference proteome</keyword>
<keyword evidence="1" id="KW-0732">Signal</keyword>
<dbReference type="EMBL" id="CAUYUJ010008680">
    <property type="protein sequence ID" value="CAK0824626.1"/>
    <property type="molecule type" value="Genomic_DNA"/>
</dbReference>
<protein>
    <submittedName>
        <fullName evidence="2">Uncharacterized protein</fullName>
    </submittedName>
</protein>
<evidence type="ECO:0000313" key="3">
    <source>
        <dbReference type="Proteomes" id="UP001189429"/>
    </source>
</evidence>
<organism evidence="2 3">
    <name type="scientific">Prorocentrum cordatum</name>
    <dbReference type="NCBI Taxonomy" id="2364126"/>
    <lineage>
        <taxon>Eukaryota</taxon>
        <taxon>Sar</taxon>
        <taxon>Alveolata</taxon>
        <taxon>Dinophyceae</taxon>
        <taxon>Prorocentrales</taxon>
        <taxon>Prorocentraceae</taxon>
        <taxon>Prorocentrum</taxon>
    </lineage>
</organism>
<name>A0ABN9S0T9_9DINO</name>
<feature type="signal peptide" evidence="1">
    <location>
        <begin position="1"/>
        <end position="18"/>
    </location>
</feature>
<gene>
    <name evidence="2" type="ORF">PCOR1329_LOCUS24998</name>
</gene>